<dbReference type="GO" id="GO:0003747">
    <property type="term" value="F:translation release factor activity"/>
    <property type="evidence" value="ECO:0007669"/>
    <property type="project" value="InterPro"/>
</dbReference>
<accession>A0A1Q9GT92</accession>
<dbReference type="InterPro" id="IPR045853">
    <property type="entry name" value="Pep_chain_release_fac_I_sf"/>
</dbReference>
<evidence type="ECO:0000256" key="1">
    <source>
        <dbReference type="ARBA" id="ARBA00010835"/>
    </source>
</evidence>
<keyword evidence="5" id="KW-0378">Hydrolase</keyword>
<comment type="similarity">
    <text evidence="1">Belongs to the prokaryotic/mitochondrial release factor family.</text>
</comment>
<gene>
    <name evidence="5" type="primary">arfB</name>
    <name evidence="5" type="ORF">IC627_15960</name>
    <name evidence="4" type="ORF">PDPUS_2_00670</name>
</gene>
<name>A0A1Q9GT92_PHODP</name>
<reference evidence="4" key="1">
    <citation type="journal article" date="2017" name="Genome Announc.">
        <title>Whole-Genome Sequence of Photobacterium damselae subsp. piscicida Strain 91-197, Isolated from Hybrid Striped Bass (Morone sp.) in the United States.</title>
        <authorList>
            <person name="Teru Y."/>
            <person name="Hikima J."/>
            <person name="Kono T."/>
            <person name="Sakai M."/>
            <person name="Takano T."/>
            <person name="Hawke J.P."/>
            <person name="Takeyama H."/>
            <person name="Aoki T."/>
        </authorList>
    </citation>
    <scope>NUCLEOTIDE SEQUENCE</scope>
    <source>
        <strain evidence="4">91-197</strain>
    </source>
</reference>
<reference evidence="5 7" key="3">
    <citation type="submission" date="2020-09" db="EMBL/GenBank/DDBJ databases">
        <title>Complete, closed and curated genome sequences of Photobacterium damselae subsp. piscicida isolates from Australia indicate localised evolution and additional plasmid-borne pathogenicity mechanisms.</title>
        <authorList>
            <person name="Baseggio L."/>
            <person name="Silayeva O."/>
            <person name="Buller N."/>
            <person name="Landos M."/>
            <person name="Engelstaedter J."/>
            <person name="Barnes A.C."/>
        </authorList>
    </citation>
    <scope>NUCLEOTIDE SEQUENCE [LARGE SCALE GENOMIC DNA]</scope>
    <source>
        <strain evidence="5 7">AS-16-0540-1</strain>
    </source>
</reference>
<dbReference type="PANTHER" id="PTHR47814:SF1">
    <property type="entry name" value="PEPTIDYL-TRNA HYDROLASE ARFB"/>
    <property type="match status" value="1"/>
</dbReference>
<dbReference type="SUPFAM" id="SSF75620">
    <property type="entry name" value="Release factor"/>
    <property type="match status" value="1"/>
</dbReference>
<dbReference type="GO" id="GO:0043022">
    <property type="term" value="F:ribosome binding"/>
    <property type="evidence" value="ECO:0007669"/>
    <property type="project" value="TreeGrafter"/>
</dbReference>
<dbReference type="Gene3D" id="3.30.160.20">
    <property type="match status" value="1"/>
</dbReference>
<dbReference type="GO" id="GO:0072344">
    <property type="term" value="P:rescue of stalled ribosome"/>
    <property type="evidence" value="ECO:0007669"/>
    <property type="project" value="TreeGrafter"/>
</dbReference>
<feature type="compositionally biased region" description="Basic residues" evidence="2">
    <location>
        <begin position="124"/>
        <end position="137"/>
    </location>
</feature>
<feature type="domain" description="Prokaryotic-type class I peptide chain release factors" evidence="3">
    <location>
        <begin position="21"/>
        <end position="37"/>
    </location>
</feature>
<protein>
    <submittedName>
        <fullName evidence="5">Aminoacyl-tRNA hydrolase</fullName>
        <ecNumber evidence="5">3.1.1.29</ecNumber>
    </submittedName>
    <submittedName>
        <fullName evidence="4">Peptidyl-tRNA hydrolase ArfB</fullName>
    </submittedName>
</protein>
<dbReference type="Proteomes" id="UP000516656">
    <property type="component" value="Chromosome 2"/>
</dbReference>
<evidence type="ECO:0000259" key="3">
    <source>
        <dbReference type="PROSITE" id="PS00745"/>
    </source>
</evidence>
<dbReference type="EMBL" id="AP018046">
    <property type="protein sequence ID" value="BAX55256.1"/>
    <property type="molecule type" value="Genomic_DNA"/>
</dbReference>
<evidence type="ECO:0000256" key="2">
    <source>
        <dbReference type="SAM" id="MobiDB-lite"/>
    </source>
</evidence>
<organism evidence="5 7">
    <name type="scientific">Photobacterium damsela subsp. piscicida</name>
    <name type="common">Pasteurella piscicida</name>
    <dbReference type="NCBI Taxonomy" id="38294"/>
    <lineage>
        <taxon>Bacteria</taxon>
        <taxon>Pseudomonadati</taxon>
        <taxon>Pseudomonadota</taxon>
        <taxon>Gammaproteobacteria</taxon>
        <taxon>Vibrionales</taxon>
        <taxon>Vibrionaceae</taxon>
        <taxon>Photobacterium</taxon>
    </lineage>
</organism>
<proteinExistence type="inferred from homology"/>
<evidence type="ECO:0000313" key="6">
    <source>
        <dbReference type="Proteomes" id="UP000218676"/>
    </source>
</evidence>
<dbReference type="EMBL" id="CP061855">
    <property type="protein sequence ID" value="QOD58394.1"/>
    <property type="molecule type" value="Genomic_DNA"/>
</dbReference>
<dbReference type="EC" id="3.1.1.29" evidence="5"/>
<evidence type="ECO:0000313" key="4">
    <source>
        <dbReference type="EMBL" id="BAX55256.1"/>
    </source>
</evidence>
<dbReference type="Proteomes" id="UP000218676">
    <property type="component" value="Chromosome 2"/>
</dbReference>
<reference evidence="6" key="2">
    <citation type="submission" date="2017-05" db="EMBL/GenBank/DDBJ databases">
        <title>Whole genome sequence of fish pathogenic bacteria, Photobacterium damselae subsp. piscicida, strain 91-197, isolated from hybrid striped bass (Morone sp.) in USA.</title>
        <authorList>
            <person name="Teru Y."/>
            <person name="Hikima J."/>
            <person name="Kono T."/>
            <person name="Sakai M."/>
            <person name="Takano T."/>
            <person name="Hawke J.P."/>
            <person name="Takeyama H."/>
            <person name="Aoki T."/>
        </authorList>
    </citation>
    <scope>NUCLEOTIDE SEQUENCE [LARGE SCALE GENOMIC DNA]</scope>
    <source>
        <strain evidence="6">91-197</strain>
    </source>
</reference>
<evidence type="ECO:0000313" key="5">
    <source>
        <dbReference type="EMBL" id="QOD58394.1"/>
    </source>
</evidence>
<dbReference type="PANTHER" id="PTHR47814">
    <property type="entry name" value="PEPTIDYL-TRNA HYDROLASE ARFB"/>
    <property type="match status" value="1"/>
</dbReference>
<dbReference type="PROSITE" id="PS00745">
    <property type="entry name" value="RF_PROK_I"/>
    <property type="match status" value="1"/>
</dbReference>
<dbReference type="AlphaFoldDB" id="A0A1Q9GT92"/>
<feature type="region of interest" description="Disordered" evidence="2">
    <location>
        <begin position="103"/>
        <end position="137"/>
    </location>
</feature>
<evidence type="ECO:0000313" key="7">
    <source>
        <dbReference type="Proteomes" id="UP000516656"/>
    </source>
</evidence>
<dbReference type="InterPro" id="IPR000352">
    <property type="entry name" value="Pep_chain_release_fac_I"/>
</dbReference>
<sequence>MLTISNNVTISDWEIELNAIRSAGNGGQNVNKVATAIHLRFDIKKSSLPAIYKEKLLKLSDSRISSDGVIIIKSQQYRTQLQNKEAALERLKELILSAMVVQKARRPTKPTKSSQRRRLESKTKRGTTKTMRKKVDY</sequence>
<dbReference type="NCBIfam" id="NF006718">
    <property type="entry name" value="PRK09256.1"/>
    <property type="match status" value="1"/>
</dbReference>
<dbReference type="Pfam" id="PF00472">
    <property type="entry name" value="RF-1"/>
    <property type="match status" value="1"/>
</dbReference>
<dbReference type="RefSeq" id="WP_044179890.1">
    <property type="nucleotide sequence ID" value="NZ_AP018046.1"/>
</dbReference>
<dbReference type="GO" id="GO:0004045">
    <property type="term" value="F:peptidyl-tRNA hydrolase activity"/>
    <property type="evidence" value="ECO:0007669"/>
    <property type="project" value="UniProtKB-EC"/>
</dbReference>